<feature type="transmembrane region" description="Helical" evidence="2">
    <location>
        <begin position="125"/>
        <end position="148"/>
    </location>
</feature>
<comment type="caution">
    <text evidence="3">The sequence shown here is derived from an EMBL/GenBank/DDBJ whole genome shotgun (WGS) entry which is preliminary data.</text>
</comment>
<protein>
    <submittedName>
        <fullName evidence="3">Uncharacterized protein</fullName>
    </submittedName>
</protein>
<organism evidence="3 4">
    <name type="scientific">Oerskovia merdavium</name>
    <dbReference type="NCBI Taxonomy" id="2762227"/>
    <lineage>
        <taxon>Bacteria</taxon>
        <taxon>Bacillati</taxon>
        <taxon>Actinomycetota</taxon>
        <taxon>Actinomycetes</taxon>
        <taxon>Micrococcales</taxon>
        <taxon>Cellulomonadaceae</taxon>
        <taxon>Oerskovia</taxon>
    </lineage>
</organism>
<keyword evidence="4" id="KW-1185">Reference proteome</keyword>
<reference evidence="3 4" key="1">
    <citation type="submission" date="2020-08" db="EMBL/GenBank/DDBJ databases">
        <title>A Genomic Blueprint of the Chicken Gut Microbiome.</title>
        <authorList>
            <person name="Gilroy R."/>
            <person name="Ravi A."/>
            <person name="Getino M."/>
            <person name="Pursley I."/>
            <person name="Horton D.L."/>
            <person name="Alikhan N.-F."/>
            <person name="Baker D."/>
            <person name="Gharbi K."/>
            <person name="Hall N."/>
            <person name="Watson M."/>
            <person name="Adriaenssens E.M."/>
            <person name="Foster-Nyarko E."/>
            <person name="Jarju S."/>
            <person name="Secka A."/>
            <person name="Antonio M."/>
            <person name="Oren A."/>
            <person name="Chaudhuri R."/>
            <person name="La Ragione R.M."/>
            <person name="Hildebrand F."/>
            <person name="Pallen M.J."/>
        </authorList>
    </citation>
    <scope>NUCLEOTIDE SEQUENCE [LARGE SCALE GENOMIC DNA]</scope>
    <source>
        <strain evidence="3 4">Sa2CUA9</strain>
    </source>
</reference>
<accession>A0ABR8TX44</accession>
<evidence type="ECO:0000313" key="4">
    <source>
        <dbReference type="Proteomes" id="UP000655570"/>
    </source>
</evidence>
<dbReference type="RefSeq" id="WP_191802028.1">
    <property type="nucleotide sequence ID" value="NZ_JACSQF010000005.1"/>
</dbReference>
<dbReference type="EMBL" id="JACSQF010000005">
    <property type="protein sequence ID" value="MBD7980330.1"/>
    <property type="molecule type" value="Genomic_DNA"/>
</dbReference>
<keyword evidence="2" id="KW-0812">Transmembrane</keyword>
<sequence>MTRTSAPGAPHGASPGTPPNETAPRAAVRTVVRAQSVRAGSAEASVRRFSTVTSLVVAGFLLVVGTLSLLADRGFSVVHQCLPAPGGWGVAGIHLALLRETAECPAGTAALGGDPTRVVTVVGVLALPVLLAHLALLVAGCGLAAVALRVRDRLVGVLRPRNLAVLLHRPLAPVADACRQVVRSATKVLHHLALAAVRSLRGPPVALAAA</sequence>
<feature type="region of interest" description="Disordered" evidence="1">
    <location>
        <begin position="1"/>
        <end position="24"/>
    </location>
</feature>
<feature type="transmembrane region" description="Helical" evidence="2">
    <location>
        <begin position="49"/>
        <end position="70"/>
    </location>
</feature>
<gene>
    <name evidence="3" type="ORF">H9641_06310</name>
</gene>
<name>A0ABR8TX44_9CELL</name>
<evidence type="ECO:0000256" key="2">
    <source>
        <dbReference type="SAM" id="Phobius"/>
    </source>
</evidence>
<keyword evidence="2" id="KW-0472">Membrane</keyword>
<proteinExistence type="predicted"/>
<keyword evidence="2" id="KW-1133">Transmembrane helix</keyword>
<evidence type="ECO:0000256" key="1">
    <source>
        <dbReference type="SAM" id="MobiDB-lite"/>
    </source>
</evidence>
<dbReference type="Proteomes" id="UP000655570">
    <property type="component" value="Unassembled WGS sequence"/>
</dbReference>
<evidence type="ECO:0000313" key="3">
    <source>
        <dbReference type="EMBL" id="MBD7980330.1"/>
    </source>
</evidence>